<dbReference type="PATRIC" id="fig|742734.4.peg.2281"/>
<gene>
    <name evidence="2" type="ORF">HMPREF9470_02125</name>
</gene>
<accession>A0A0J9EW50</accession>
<proteinExistence type="predicted"/>
<evidence type="ECO:0000256" key="1">
    <source>
        <dbReference type="SAM" id="Phobius"/>
    </source>
</evidence>
<feature type="transmembrane region" description="Helical" evidence="1">
    <location>
        <begin position="39"/>
        <end position="58"/>
    </location>
</feature>
<keyword evidence="1" id="KW-0812">Transmembrane</keyword>
<feature type="transmembrane region" description="Helical" evidence="1">
    <location>
        <begin position="70"/>
        <end position="90"/>
    </location>
</feature>
<comment type="caution">
    <text evidence="2">The sequence shown here is derived from an EMBL/GenBank/DDBJ whole genome shotgun (WGS) entry which is preliminary data.</text>
</comment>
<dbReference type="EMBL" id="ADLK01000019">
    <property type="protein sequence ID" value="KMW20110.1"/>
    <property type="molecule type" value="Genomic_DNA"/>
</dbReference>
<evidence type="ECO:0000313" key="2">
    <source>
        <dbReference type="EMBL" id="KMW20110.1"/>
    </source>
</evidence>
<feature type="transmembrane region" description="Helical" evidence="1">
    <location>
        <begin position="129"/>
        <end position="147"/>
    </location>
</feature>
<keyword evidence="1" id="KW-1133">Transmembrane helix</keyword>
<feature type="transmembrane region" description="Helical" evidence="1">
    <location>
        <begin position="9"/>
        <end position="27"/>
    </location>
</feature>
<dbReference type="GO" id="GO:0005886">
    <property type="term" value="C:plasma membrane"/>
    <property type="evidence" value="ECO:0007669"/>
    <property type="project" value="TreeGrafter"/>
</dbReference>
<evidence type="ECO:0000313" key="3">
    <source>
        <dbReference type="Proteomes" id="UP000037392"/>
    </source>
</evidence>
<dbReference type="PANTHER" id="PTHR34821:SF3">
    <property type="entry name" value="MEMBRANE PROTEIN"/>
    <property type="match status" value="1"/>
</dbReference>
<organism evidence="2 3">
    <name type="scientific">[Clostridium] citroniae WAL-19142</name>
    <dbReference type="NCBI Taxonomy" id="742734"/>
    <lineage>
        <taxon>Bacteria</taxon>
        <taxon>Bacillati</taxon>
        <taxon>Bacillota</taxon>
        <taxon>Clostridia</taxon>
        <taxon>Lachnospirales</taxon>
        <taxon>Lachnospiraceae</taxon>
        <taxon>Enterocloster</taxon>
    </lineage>
</organism>
<name>A0A0J9EW50_9FIRM</name>
<dbReference type="Proteomes" id="UP000037392">
    <property type="component" value="Unassembled WGS sequence"/>
</dbReference>
<protein>
    <recommendedName>
        <fullName evidence="4">EamA domain-containing protein</fullName>
    </recommendedName>
</protein>
<reference evidence="2 3" key="1">
    <citation type="submission" date="2011-04" db="EMBL/GenBank/DDBJ databases">
        <title>The Genome Sequence of Clostridium citroniae WAL-19142.</title>
        <authorList>
            <consortium name="The Broad Institute Genome Sequencing Platform"/>
            <person name="Earl A."/>
            <person name="Ward D."/>
            <person name="Feldgarden M."/>
            <person name="Gevers D."/>
            <person name="Warren Y.A."/>
            <person name="Tyrrell K.L."/>
            <person name="Citron D.M."/>
            <person name="Goldstein E.J."/>
            <person name="Daigneault M."/>
            <person name="Allen-Vercoe E."/>
            <person name="Young S.K."/>
            <person name="Zeng Q."/>
            <person name="Gargeya S."/>
            <person name="Fitzgerald M."/>
            <person name="Haas B."/>
            <person name="Abouelleil A."/>
            <person name="Alvarado L."/>
            <person name="Arachchi H.M."/>
            <person name="Berlin A."/>
            <person name="Brown A."/>
            <person name="Chapman S.B."/>
            <person name="Chen Z."/>
            <person name="Dunbar C."/>
            <person name="Freedman E."/>
            <person name="Gearin G."/>
            <person name="Gellesch M."/>
            <person name="Goldberg J."/>
            <person name="Griggs A."/>
            <person name="Gujja S."/>
            <person name="Heilman E.R."/>
            <person name="Heiman D."/>
            <person name="Howarth C."/>
            <person name="Larson L."/>
            <person name="Lui A."/>
            <person name="MacDonald P.J."/>
            <person name="Mehta T."/>
            <person name="Montmayeur A."/>
            <person name="Murphy C."/>
            <person name="Neiman D."/>
            <person name="Pearson M."/>
            <person name="Priest M."/>
            <person name="Roberts A."/>
            <person name="Saif S."/>
            <person name="Shea T."/>
            <person name="Shenoy N."/>
            <person name="Sisk P."/>
            <person name="Stolte C."/>
            <person name="Sykes S."/>
            <person name="White J."/>
            <person name="Yandava C."/>
            <person name="Wortman J."/>
            <person name="Nusbaum C."/>
            <person name="Birren B."/>
        </authorList>
    </citation>
    <scope>NUCLEOTIDE SEQUENCE [LARGE SCALE GENOMIC DNA]</scope>
    <source>
        <strain evidence="2 3">WAL-19142</strain>
    </source>
</reference>
<feature type="transmembrane region" description="Helical" evidence="1">
    <location>
        <begin position="102"/>
        <end position="122"/>
    </location>
</feature>
<dbReference type="AlphaFoldDB" id="A0A0J9EW50"/>
<evidence type="ECO:0008006" key="4">
    <source>
        <dbReference type="Google" id="ProtNLM"/>
    </source>
</evidence>
<dbReference type="InterPro" id="IPR006750">
    <property type="entry name" value="YdcZ"/>
</dbReference>
<dbReference type="PANTHER" id="PTHR34821">
    <property type="entry name" value="INNER MEMBRANE PROTEIN YDCZ"/>
    <property type="match status" value="1"/>
</dbReference>
<dbReference type="Pfam" id="PF04657">
    <property type="entry name" value="DMT_YdcZ"/>
    <property type="match status" value="1"/>
</dbReference>
<sequence>MERQEREDMGIIIALLSGALMSLQGVFNTEVTKQTSVWVAAGWVQLTAFITCVVIWLFTGREPVMGLMQVTPKYVLLGGIMGALITYTVIRSMASLGPAQTALLIVISQIIVAYGIELFGLFGVDKTPFAWHKLIGAAIAIGGIVVFER</sequence>
<keyword evidence="1" id="KW-0472">Membrane</keyword>